<evidence type="ECO:0000256" key="1">
    <source>
        <dbReference type="ARBA" id="ARBA00023125"/>
    </source>
</evidence>
<dbReference type="Proteomes" id="UP000479226">
    <property type="component" value="Unassembled WGS sequence"/>
</dbReference>
<gene>
    <name evidence="4" type="ORF">G6N77_02840</name>
</gene>
<dbReference type="EMBL" id="JAAKZI010000003">
    <property type="protein sequence ID" value="NGN82402.1"/>
    <property type="molecule type" value="Genomic_DNA"/>
</dbReference>
<protein>
    <submittedName>
        <fullName evidence="4">Single-stranded DNA-binding protein</fullName>
    </submittedName>
</protein>
<organism evidence="4 5">
    <name type="scientific">Arthrobacter silviterrae</name>
    <dbReference type="NCBI Taxonomy" id="2026658"/>
    <lineage>
        <taxon>Bacteria</taxon>
        <taxon>Bacillati</taxon>
        <taxon>Actinomycetota</taxon>
        <taxon>Actinomycetes</taxon>
        <taxon>Micrococcales</taxon>
        <taxon>Micrococcaceae</taxon>
        <taxon>Arthrobacter</taxon>
    </lineage>
</organism>
<proteinExistence type="predicted"/>
<accession>A0ABX0D693</accession>
<evidence type="ECO:0000256" key="2">
    <source>
        <dbReference type="PROSITE-ProRule" id="PRU00252"/>
    </source>
</evidence>
<evidence type="ECO:0000313" key="5">
    <source>
        <dbReference type="Proteomes" id="UP000479226"/>
    </source>
</evidence>
<reference evidence="4 5" key="1">
    <citation type="submission" date="2020-02" db="EMBL/GenBank/DDBJ databases">
        <title>Genome sequence of the type strain DSM 27180 of Arthrobacter silviterrae.</title>
        <authorList>
            <person name="Gao J."/>
            <person name="Sun J."/>
        </authorList>
    </citation>
    <scope>NUCLEOTIDE SEQUENCE [LARGE SCALE GENOMIC DNA]</scope>
    <source>
        <strain evidence="4 5">DSM 27180</strain>
    </source>
</reference>
<dbReference type="CDD" id="cd04496">
    <property type="entry name" value="SSB_OBF"/>
    <property type="match status" value="1"/>
</dbReference>
<dbReference type="PROSITE" id="PS50935">
    <property type="entry name" value="SSB"/>
    <property type="match status" value="1"/>
</dbReference>
<keyword evidence="5" id="KW-1185">Reference proteome</keyword>
<dbReference type="SUPFAM" id="SSF50249">
    <property type="entry name" value="Nucleic acid-binding proteins"/>
    <property type="match status" value="1"/>
</dbReference>
<comment type="caution">
    <text evidence="4">The sequence shown here is derived from an EMBL/GenBank/DDBJ whole genome shotgun (WGS) entry which is preliminary data.</text>
</comment>
<dbReference type="Gene3D" id="2.40.50.140">
    <property type="entry name" value="Nucleic acid-binding proteins"/>
    <property type="match status" value="1"/>
</dbReference>
<dbReference type="InterPro" id="IPR000424">
    <property type="entry name" value="Primosome_PriB/ssb"/>
</dbReference>
<feature type="region of interest" description="Disordered" evidence="3">
    <location>
        <begin position="148"/>
        <end position="192"/>
    </location>
</feature>
<evidence type="ECO:0000256" key="3">
    <source>
        <dbReference type="SAM" id="MobiDB-lite"/>
    </source>
</evidence>
<dbReference type="GO" id="GO:0003677">
    <property type="term" value="F:DNA binding"/>
    <property type="evidence" value="ECO:0007669"/>
    <property type="project" value="UniProtKB-KW"/>
</dbReference>
<dbReference type="Pfam" id="PF00436">
    <property type="entry name" value="SSB"/>
    <property type="match status" value="1"/>
</dbReference>
<sequence>MANTITIRGFVCSTVETRTTQTGLVLGNFRMGSTHRKQDPITNEWVDGDTNWFRINVFRSLAQNSVSSIHKGDRIIVMGKLHVTNFLRKDGTPGLSVEIDAETIGPDLQFGMAYYSRTGTGRAGTPGSQPGGTPEEVDAEVAKLEVSVAMAGQDAPEHQDDPEGQDDQTSGMADGETVDEATGEVIQEDSPF</sequence>
<keyword evidence="1 2" id="KW-0238">DNA-binding</keyword>
<evidence type="ECO:0000313" key="4">
    <source>
        <dbReference type="EMBL" id="NGN82402.1"/>
    </source>
</evidence>
<dbReference type="RefSeq" id="WP_165180509.1">
    <property type="nucleotide sequence ID" value="NZ_JAAKZI010000003.1"/>
</dbReference>
<dbReference type="InterPro" id="IPR012340">
    <property type="entry name" value="NA-bd_OB-fold"/>
</dbReference>
<name>A0ABX0D693_9MICC</name>